<dbReference type="KEGG" id="mtr:25481889"/>
<dbReference type="InterPro" id="IPR040115">
    <property type="entry name" value="Lnp"/>
</dbReference>
<evidence type="ECO:0000313" key="7">
    <source>
        <dbReference type="Proteomes" id="UP000002051"/>
    </source>
</evidence>
<feature type="compositionally biased region" description="Low complexity" evidence="1">
    <location>
        <begin position="18"/>
        <end position="27"/>
    </location>
</feature>
<dbReference type="Proteomes" id="UP000265566">
    <property type="component" value="Chromosome 1"/>
</dbReference>
<dbReference type="AlphaFoldDB" id="A0A072VDW8"/>
<name>A0A072VDW8_MEDTR</name>
<evidence type="ECO:0000256" key="1">
    <source>
        <dbReference type="SAM" id="MobiDB-lite"/>
    </source>
</evidence>
<dbReference type="EnsemblPlants" id="KEH39781">
    <property type="protein sequence ID" value="KEH39781"/>
    <property type="gene ID" value="MTR_1g010010"/>
</dbReference>
<dbReference type="EMBL" id="PSQE01000001">
    <property type="protein sequence ID" value="RHN76841.1"/>
    <property type="molecule type" value="Genomic_DNA"/>
</dbReference>
<feature type="transmembrane region" description="Helical" evidence="2">
    <location>
        <begin position="124"/>
        <end position="144"/>
    </location>
</feature>
<feature type="domain" description="Lunapark zinc ribbon" evidence="3">
    <location>
        <begin position="293"/>
        <end position="343"/>
    </location>
</feature>
<evidence type="ECO:0000313" key="5">
    <source>
        <dbReference type="EMBL" id="RHN76841.1"/>
    </source>
</evidence>
<feature type="compositionally biased region" description="Polar residues" evidence="1">
    <location>
        <begin position="227"/>
        <end position="272"/>
    </location>
</feature>
<organism evidence="4 7">
    <name type="scientific">Medicago truncatula</name>
    <name type="common">Barrel medic</name>
    <name type="synonym">Medicago tribuloides</name>
    <dbReference type="NCBI Taxonomy" id="3880"/>
    <lineage>
        <taxon>Eukaryota</taxon>
        <taxon>Viridiplantae</taxon>
        <taxon>Streptophyta</taxon>
        <taxon>Embryophyta</taxon>
        <taxon>Tracheophyta</taxon>
        <taxon>Spermatophyta</taxon>
        <taxon>Magnoliopsida</taxon>
        <taxon>eudicotyledons</taxon>
        <taxon>Gunneridae</taxon>
        <taxon>Pentapetalae</taxon>
        <taxon>rosids</taxon>
        <taxon>fabids</taxon>
        <taxon>Fabales</taxon>
        <taxon>Fabaceae</taxon>
        <taxon>Papilionoideae</taxon>
        <taxon>50 kb inversion clade</taxon>
        <taxon>NPAAA clade</taxon>
        <taxon>Hologalegina</taxon>
        <taxon>IRL clade</taxon>
        <taxon>Trifolieae</taxon>
        <taxon>Medicago</taxon>
    </lineage>
</organism>
<evidence type="ECO:0000313" key="6">
    <source>
        <dbReference type="EnsemblPlants" id="KEH39781"/>
    </source>
</evidence>
<reference evidence="4 7" key="1">
    <citation type="journal article" date="2011" name="Nature">
        <title>The Medicago genome provides insight into the evolution of rhizobial symbioses.</title>
        <authorList>
            <person name="Young N.D."/>
            <person name="Debelle F."/>
            <person name="Oldroyd G.E."/>
            <person name="Geurts R."/>
            <person name="Cannon S.B."/>
            <person name="Udvardi M.K."/>
            <person name="Benedito V.A."/>
            <person name="Mayer K.F."/>
            <person name="Gouzy J."/>
            <person name="Schoof H."/>
            <person name="Van de Peer Y."/>
            <person name="Proost S."/>
            <person name="Cook D.R."/>
            <person name="Meyers B.C."/>
            <person name="Spannagl M."/>
            <person name="Cheung F."/>
            <person name="De Mita S."/>
            <person name="Krishnakumar V."/>
            <person name="Gundlach H."/>
            <person name="Zhou S."/>
            <person name="Mudge J."/>
            <person name="Bharti A.K."/>
            <person name="Murray J.D."/>
            <person name="Naoumkina M.A."/>
            <person name="Rosen B."/>
            <person name="Silverstein K.A."/>
            <person name="Tang H."/>
            <person name="Rombauts S."/>
            <person name="Zhao P.X."/>
            <person name="Zhou P."/>
            <person name="Barbe V."/>
            <person name="Bardou P."/>
            <person name="Bechner M."/>
            <person name="Bellec A."/>
            <person name="Berger A."/>
            <person name="Berges H."/>
            <person name="Bidwell S."/>
            <person name="Bisseling T."/>
            <person name="Choisne N."/>
            <person name="Couloux A."/>
            <person name="Denny R."/>
            <person name="Deshpande S."/>
            <person name="Dai X."/>
            <person name="Doyle J.J."/>
            <person name="Dudez A.M."/>
            <person name="Farmer A.D."/>
            <person name="Fouteau S."/>
            <person name="Franken C."/>
            <person name="Gibelin C."/>
            <person name="Gish J."/>
            <person name="Goldstein S."/>
            <person name="Gonzalez A.J."/>
            <person name="Green P.J."/>
            <person name="Hallab A."/>
            <person name="Hartog M."/>
            <person name="Hua A."/>
            <person name="Humphray S.J."/>
            <person name="Jeong D.H."/>
            <person name="Jing Y."/>
            <person name="Jocker A."/>
            <person name="Kenton S.M."/>
            <person name="Kim D.J."/>
            <person name="Klee K."/>
            <person name="Lai H."/>
            <person name="Lang C."/>
            <person name="Lin S."/>
            <person name="Macmil S.L."/>
            <person name="Magdelenat G."/>
            <person name="Matthews L."/>
            <person name="McCorrison J."/>
            <person name="Monaghan E.L."/>
            <person name="Mun J.H."/>
            <person name="Najar F.Z."/>
            <person name="Nicholson C."/>
            <person name="Noirot C."/>
            <person name="O'Bleness M."/>
            <person name="Paule C.R."/>
            <person name="Poulain J."/>
            <person name="Prion F."/>
            <person name="Qin B."/>
            <person name="Qu C."/>
            <person name="Retzel E.F."/>
            <person name="Riddle C."/>
            <person name="Sallet E."/>
            <person name="Samain S."/>
            <person name="Samson N."/>
            <person name="Sanders I."/>
            <person name="Saurat O."/>
            <person name="Scarpelli C."/>
            <person name="Schiex T."/>
            <person name="Segurens B."/>
            <person name="Severin A.J."/>
            <person name="Sherrier D.J."/>
            <person name="Shi R."/>
            <person name="Sims S."/>
            <person name="Singer S.R."/>
            <person name="Sinharoy S."/>
            <person name="Sterck L."/>
            <person name="Viollet A."/>
            <person name="Wang B.B."/>
            <person name="Wang K."/>
            <person name="Wang M."/>
            <person name="Wang X."/>
            <person name="Warfsmann J."/>
            <person name="Weissenbach J."/>
            <person name="White D.D."/>
            <person name="White J.D."/>
            <person name="Wiley G.B."/>
            <person name="Wincker P."/>
            <person name="Xing Y."/>
            <person name="Yang L."/>
            <person name="Yao Z."/>
            <person name="Ying F."/>
            <person name="Zhai J."/>
            <person name="Zhou L."/>
            <person name="Zuber A."/>
            <person name="Denarie J."/>
            <person name="Dixon R.A."/>
            <person name="May G.D."/>
            <person name="Schwartz D.C."/>
            <person name="Rogers J."/>
            <person name="Quetier F."/>
            <person name="Town C.D."/>
            <person name="Roe B.A."/>
        </authorList>
    </citation>
    <scope>NUCLEOTIDE SEQUENCE [LARGE SCALE GENOMIC DNA]</scope>
    <source>
        <strain evidence="4">A17</strain>
        <strain evidence="6 7">cv. Jemalong A17</strain>
    </source>
</reference>
<proteinExistence type="predicted"/>
<gene>
    <name evidence="6" type="primary">25481889</name>
    <name evidence="4" type="ordered locus">MTR_1g010010</name>
    <name evidence="5" type="ORF">MtrunA17_Chr1g0148271</name>
</gene>
<dbReference type="Proteomes" id="UP000002051">
    <property type="component" value="Unassembled WGS sequence"/>
</dbReference>
<dbReference type="EMBL" id="CM001217">
    <property type="protein sequence ID" value="KEH39781.1"/>
    <property type="molecule type" value="Genomic_DNA"/>
</dbReference>
<keyword evidence="2" id="KW-1133">Transmembrane helix</keyword>
<feature type="compositionally biased region" description="Basic and acidic residues" evidence="1">
    <location>
        <begin position="1"/>
        <end position="17"/>
    </location>
</feature>
<accession>A0A072VDW8</accession>
<evidence type="ECO:0000313" key="4">
    <source>
        <dbReference type="EMBL" id="KEH39781.1"/>
    </source>
</evidence>
<keyword evidence="2" id="KW-0472">Membrane</keyword>
<dbReference type="GO" id="GO:0071786">
    <property type="term" value="P:endoplasmic reticulum tubular network organization"/>
    <property type="evidence" value="ECO:0000318"/>
    <property type="project" value="GO_Central"/>
</dbReference>
<dbReference type="HOGENOM" id="CLU_033679_0_0_1"/>
<dbReference type="PANTHER" id="PTHR22166:SF12">
    <property type="entry name" value="ENDOPLASMIC RETICULUM JUNCTION FORMATION PROTEIN LUNAPARK"/>
    <property type="match status" value="1"/>
</dbReference>
<dbReference type="OrthoDB" id="1725934at2759"/>
<dbReference type="InterPro" id="IPR019273">
    <property type="entry name" value="Lunapark_Znf"/>
</dbReference>
<feature type="region of interest" description="Disordered" evidence="1">
    <location>
        <begin position="405"/>
        <end position="430"/>
    </location>
</feature>
<evidence type="ECO:0000313" key="8">
    <source>
        <dbReference type="Proteomes" id="UP000265566"/>
    </source>
</evidence>
<evidence type="ECO:0000256" key="2">
    <source>
        <dbReference type="SAM" id="Phobius"/>
    </source>
</evidence>
<keyword evidence="7" id="KW-1185">Reference proteome</keyword>
<keyword evidence="2 4" id="KW-0812">Transmembrane</keyword>
<protein>
    <submittedName>
        <fullName evidence="5">Putative Lunapark domain-containing protein</fullName>
    </submittedName>
    <submittedName>
        <fullName evidence="4">Transmembrane protein, putative</fullName>
    </submittedName>
</protein>
<reference evidence="6" key="3">
    <citation type="submission" date="2015-04" db="UniProtKB">
        <authorList>
            <consortium name="EnsemblPlants"/>
        </authorList>
    </citation>
    <scope>IDENTIFICATION</scope>
    <source>
        <strain evidence="6">cv. Jemalong A17</strain>
    </source>
</reference>
<evidence type="ECO:0000259" key="3">
    <source>
        <dbReference type="Pfam" id="PF10058"/>
    </source>
</evidence>
<feature type="region of interest" description="Disordered" evidence="1">
    <location>
        <begin position="214"/>
        <end position="273"/>
    </location>
</feature>
<dbReference type="Pfam" id="PF10058">
    <property type="entry name" value="Zn_ribbon_10"/>
    <property type="match status" value="1"/>
</dbReference>
<reference evidence="4 7" key="2">
    <citation type="journal article" date="2014" name="BMC Genomics">
        <title>An improved genome release (version Mt4.0) for the model legume Medicago truncatula.</title>
        <authorList>
            <person name="Tang H."/>
            <person name="Krishnakumar V."/>
            <person name="Bidwell S."/>
            <person name="Rosen B."/>
            <person name="Chan A."/>
            <person name="Zhou S."/>
            <person name="Gentzbittel L."/>
            <person name="Childs K.L."/>
            <person name="Yandell M."/>
            <person name="Gundlach H."/>
            <person name="Mayer K.F."/>
            <person name="Schwartz D.C."/>
            <person name="Town C.D."/>
        </authorList>
    </citation>
    <scope>GENOME REANNOTATION</scope>
    <source>
        <strain evidence="4">A17</strain>
        <strain evidence="6 7">cv. Jemalong A17</strain>
    </source>
</reference>
<reference evidence="5" key="5">
    <citation type="journal article" date="2018" name="Nat. Plants">
        <title>Whole-genome landscape of Medicago truncatula symbiotic genes.</title>
        <authorList>
            <person name="Pecrix Y."/>
            <person name="Gamas P."/>
            <person name="Carrere S."/>
        </authorList>
    </citation>
    <scope>NUCLEOTIDE SEQUENCE</scope>
    <source>
        <tissue evidence="5">Leaves</tissue>
    </source>
</reference>
<feature type="region of interest" description="Disordered" evidence="1">
    <location>
        <begin position="1"/>
        <end position="35"/>
    </location>
</feature>
<dbReference type="Gramene" id="rna221">
    <property type="protein sequence ID" value="RHN76841.1"/>
    <property type="gene ID" value="gene221"/>
</dbReference>
<feature type="compositionally biased region" description="Polar residues" evidence="1">
    <location>
        <begin position="411"/>
        <end position="422"/>
    </location>
</feature>
<reference evidence="8" key="4">
    <citation type="journal article" date="2018" name="Nat. Plants">
        <title>Whole-genome landscape of Medicago truncatula symbiotic genes.</title>
        <authorList>
            <person name="Pecrix Y."/>
            <person name="Staton S.E."/>
            <person name="Sallet E."/>
            <person name="Lelandais-Briere C."/>
            <person name="Moreau S."/>
            <person name="Carrere S."/>
            <person name="Blein T."/>
            <person name="Jardinaud M.F."/>
            <person name="Latrasse D."/>
            <person name="Zouine M."/>
            <person name="Zahm M."/>
            <person name="Kreplak J."/>
            <person name="Mayjonade B."/>
            <person name="Satge C."/>
            <person name="Perez M."/>
            <person name="Cauet S."/>
            <person name="Marande W."/>
            <person name="Chantry-Darmon C."/>
            <person name="Lopez-Roques C."/>
            <person name="Bouchez O."/>
            <person name="Berard A."/>
            <person name="Debelle F."/>
            <person name="Munos S."/>
            <person name="Bendahmane A."/>
            <person name="Berges H."/>
            <person name="Niebel A."/>
            <person name="Buitink J."/>
            <person name="Frugier F."/>
            <person name="Benhamed M."/>
            <person name="Crespi M."/>
            <person name="Gouzy J."/>
            <person name="Gamas P."/>
        </authorList>
    </citation>
    <scope>NUCLEOTIDE SEQUENCE [LARGE SCALE GENOMIC DNA]</scope>
    <source>
        <strain evidence="8">cv. Jemalong A17</strain>
    </source>
</reference>
<sequence length="470" mass="51804">MAEEKTVTTAGGEKKSTASDTVTSSTSPAGNGKKKRKGFVSRIWNFVFRSNKDDFEKRLQCISKEETSVMTRMNNRSRSWRRTSRHIILFSVLFEIIAVSYAIMTTRSTDMNWKMRAIRVLPMFLLPALSSAAYSTFVSFIRMCDRRDQKILDRLRAERKEKIDELKERTNYYVTQQLIQKYDTDPAAKAAAATSLASKLGADSGLKLYMEDESKSGAPAGKANNVEPVQSSGLRNRKQGQTQSTNLGTTTPNHTDQQLVASGGDQTQTRVQKQPVVVEHHQPQSSNKYAGGWIAQIAALLVGEDPLQSYALICGNCYMHNGLARRDDYPFITYYCPHCHALNKPKQLAEPISGFNSPNTEPQKTDAGEAVKSAGIDASDSLARNIKLVKATPEIEHISEGADLEKETNHDSGFNSLNTGSPKTEDGEAVKDASICASSDSLVSNIKPVDATPECEQISEGWTNLGKEES</sequence>
<dbReference type="PANTHER" id="PTHR22166">
    <property type="entry name" value="ENDOPLASMIC RETICULUM JUNCTION FORMATION PROTEIN LUNAPARK"/>
    <property type="match status" value="1"/>
</dbReference>
<feature type="transmembrane region" description="Helical" evidence="2">
    <location>
        <begin position="86"/>
        <end position="104"/>
    </location>
</feature>
<dbReference type="GO" id="GO:0071782">
    <property type="term" value="C:endoplasmic reticulum tubular network"/>
    <property type="evidence" value="ECO:0000318"/>
    <property type="project" value="GO_Central"/>
</dbReference>